<dbReference type="EMBL" id="MT144633">
    <property type="protein sequence ID" value="QJH95919.1"/>
    <property type="molecule type" value="Genomic_DNA"/>
</dbReference>
<sequence length="120" mass="13433">MASDPYAWAQNFAAQEAQRSSQRESTSQQMLMNLFQEEAMRQRPYAQMPARLAEAEFDRRNSEKYNIRSEQRRYRNALALAKAKAGDDVSAEGGSVDADGNEIIVVGGKSYVIPASKKPE</sequence>
<dbReference type="EMBL" id="MT141572">
    <property type="protein sequence ID" value="QJA67485.1"/>
    <property type="molecule type" value="Genomic_DNA"/>
</dbReference>
<reference evidence="1" key="1">
    <citation type="submission" date="2020-03" db="EMBL/GenBank/DDBJ databases">
        <title>The deep terrestrial virosphere.</title>
        <authorList>
            <person name="Holmfeldt K."/>
            <person name="Nilsson E."/>
            <person name="Simone D."/>
            <person name="Lopez-Fernandez M."/>
            <person name="Wu X."/>
            <person name="de Brujin I."/>
            <person name="Lundin D."/>
            <person name="Andersson A."/>
            <person name="Bertilsson S."/>
            <person name="Dopson M."/>
        </authorList>
    </citation>
    <scope>NUCLEOTIDE SEQUENCE</scope>
    <source>
        <strain evidence="4">MM415A00133</strain>
        <strain evidence="2">MM415B00206</strain>
        <strain evidence="1">TM448A00125</strain>
        <strain evidence="3">TM448B00551</strain>
    </source>
</reference>
<evidence type="ECO:0000313" key="3">
    <source>
        <dbReference type="EMBL" id="QJH95919.1"/>
    </source>
</evidence>
<gene>
    <name evidence="4" type="ORF">MM415A00133_0028</name>
    <name evidence="2" type="ORF">MM415B00206_0002</name>
    <name evidence="1" type="ORF">TM448A00125_0045</name>
    <name evidence="3" type="ORF">TM448B00551_0017</name>
</gene>
<dbReference type="AlphaFoldDB" id="A0A6H1ZB14"/>
<evidence type="ECO:0000313" key="4">
    <source>
        <dbReference type="EMBL" id="QJI05085.1"/>
    </source>
</evidence>
<organism evidence="1">
    <name type="scientific">viral metagenome</name>
    <dbReference type="NCBI Taxonomy" id="1070528"/>
    <lineage>
        <taxon>unclassified sequences</taxon>
        <taxon>metagenomes</taxon>
        <taxon>organismal metagenomes</taxon>
    </lineage>
</organism>
<evidence type="ECO:0000313" key="1">
    <source>
        <dbReference type="EMBL" id="QJA44649.1"/>
    </source>
</evidence>
<accession>A0A6H1ZB14</accession>
<dbReference type="EMBL" id="MT145194">
    <property type="protein sequence ID" value="QJI05085.1"/>
    <property type="molecule type" value="Genomic_DNA"/>
</dbReference>
<evidence type="ECO:0000313" key="2">
    <source>
        <dbReference type="EMBL" id="QJA67485.1"/>
    </source>
</evidence>
<dbReference type="EMBL" id="MT143978">
    <property type="protein sequence ID" value="QJA44649.1"/>
    <property type="molecule type" value="Genomic_DNA"/>
</dbReference>
<proteinExistence type="predicted"/>
<protein>
    <submittedName>
        <fullName evidence="1">Uncharacterized protein</fullName>
    </submittedName>
</protein>
<name>A0A6H1ZB14_9ZZZZ</name>